<evidence type="ECO:0000256" key="9">
    <source>
        <dbReference type="PIRSR" id="PIRSR038120-2"/>
    </source>
</evidence>
<evidence type="ECO:0000256" key="11">
    <source>
        <dbReference type="RuleBase" id="RU361215"/>
    </source>
</evidence>
<keyword evidence="14" id="KW-1185">Reference proteome</keyword>
<reference evidence="13 14" key="1">
    <citation type="journal article" date="2004" name="Science">
        <title>The Ashbya gossypii genome as a tool for mapping the ancient Saccharomyces cerevisiae genome.</title>
        <authorList>
            <person name="Dietrich F.S."/>
            <person name="Voegeli S."/>
            <person name="Brachat S."/>
            <person name="Lerch A."/>
            <person name="Gates K."/>
            <person name="Steiner S."/>
            <person name="Mohr C."/>
            <person name="Pohlmann R."/>
            <person name="Luedi P."/>
            <person name="Choi S."/>
            <person name="Wing R.A."/>
            <person name="Flavier A."/>
            <person name="Gaffney T.D."/>
            <person name="Philippsen P."/>
        </authorList>
    </citation>
    <scope>NUCLEOTIDE SEQUENCE [LARGE SCALE GENOMIC DNA]</scope>
    <source>
        <strain evidence="14">ATCC 10895 / CBS 109.51 / FGSC 9923 / NRRL Y-1056</strain>
    </source>
</reference>
<evidence type="ECO:0000256" key="3">
    <source>
        <dbReference type="ARBA" id="ARBA00022670"/>
    </source>
</evidence>
<evidence type="ECO:0000256" key="10">
    <source>
        <dbReference type="PROSITE-ProRule" id="PRU01393"/>
    </source>
</evidence>
<dbReference type="InterPro" id="IPR036959">
    <property type="entry name" value="Peptidase_C12_UCH_sf"/>
</dbReference>
<evidence type="ECO:0000256" key="7">
    <source>
        <dbReference type="PIRNR" id="PIRNR038120"/>
    </source>
</evidence>
<feature type="domain" description="UCH catalytic" evidence="12">
    <location>
        <begin position="3"/>
        <end position="233"/>
    </location>
</feature>
<protein>
    <recommendedName>
        <fullName evidence="7 11">Ubiquitin carboxyl-terminal hydrolase</fullName>
        <ecNumber evidence="7 11">3.4.19.12</ecNumber>
    </recommendedName>
</protein>
<dbReference type="PIRSF" id="PIRSF038120">
    <property type="entry name" value="Ubiquitinyl_hydrolase_UCH37"/>
    <property type="match status" value="1"/>
</dbReference>
<feature type="active site" description="Proton donor" evidence="8 10">
    <location>
        <position position="169"/>
    </location>
</feature>
<dbReference type="HOGENOM" id="CLU_018316_1_0_1"/>
<evidence type="ECO:0000256" key="4">
    <source>
        <dbReference type="ARBA" id="ARBA00022786"/>
    </source>
</evidence>
<feature type="site" description="Important for enzyme activity" evidence="9 10">
    <location>
        <position position="184"/>
    </location>
</feature>
<dbReference type="PANTHER" id="PTHR10589:SF16">
    <property type="entry name" value="UBIQUITIN CARBOXYL-TERMINAL HYDROLASE ISOZYME L5"/>
    <property type="match status" value="1"/>
</dbReference>
<proteinExistence type="inferred from homology"/>
<dbReference type="OrthoDB" id="1924260at2759"/>
<keyword evidence="4 7" id="KW-0833">Ubl conjugation pathway</keyword>
<keyword evidence="3 7" id="KW-0645">Protease</keyword>
<dbReference type="GO" id="GO:0005737">
    <property type="term" value="C:cytoplasm"/>
    <property type="evidence" value="ECO:0000318"/>
    <property type="project" value="GO_Central"/>
</dbReference>
<dbReference type="GO" id="GO:0006511">
    <property type="term" value="P:ubiquitin-dependent protein catabolic process"/>
    <property type="evidence" value="ECO:0007669"/>
    <property type="project" value="UniProtKB-UniRule"/>
</dbReference>
<comment type="similarity">
    <text evidence="2 7 10 11">Belongs to the peptidase C12 family.</text>
</comment>
<dbReference type="GO" id="GO:0004843">
    <property type="term" value="F:cysteine-type deubiquitinase activity"/>
    <property type="evidence" value="ECO:0000318"/>
    <property type="project" value="GO_Central"/>
</dbReference>
<dbReference type="RefSeq" id="NP_986351.2">
    <property type="nucleotide sequence ID" value="NM_211413.2"/>
</dbReference>
<evidence type="ECO:0000256" key="5">
    <source>
        <dbReference type="ARBA" id="ARBA00022801"/>
    </source>
</evidence>
<dbReference type="Pfam" id="PF01088">
    <property type="entry name" value="Peptidase_C12"/>
    <property type="match status" value="1"/>
</dbReference>
<dbReference type="OMA" id="IGNDHRN"/>
<dbReference type="GO" id="GO:0016579">
    <property type="term" value="P:protein deubiquitination"/>
    <property type="evidence" value="ECO:0007669"/>
    <property type="project" value="InterPro"/>
</dbReference>
<dbReference type="eggNOG" id="KOG2778">
    <property type="taxonomic scope" value="Eukaryota"/>
</dbReference>
<feature type="active site" description="Nucleophile" evidence="8 10">
    <location>
        <position position="87"/>
    </location>
</feature>
<accession>Q751S0</accession>
<dbReference type="EMBL" id="AE016820">
    <property type="protein sequence ID" value="AAS54175.2"/>
    <property type="molecule type" value="Genomic_DNA"/>
</dbReference>
<dbReference type="AlphaFoldDB" id="Q751S0"/>
<dbReference type="STRING" id="284811.Q751S0"/>
<dbReference type="Proteomes" id="UP000000591">
    <property type="component" value="Chromosome VII"/>
</dbReference>
<dbReference type="InterPro" id="IPR038765">
    <property type="entry name" value="Papain-like_cys_pep_sf"/>
</dbReference>
<evidence type="ECO:0000313" key="13">
    <source>
        <dbReference type="EMBL" id="AAS54175.2"/>
    </source>
</evidence>
<evidence type="ECO:0000256" key="6">
    <source>
        <dbReference type="ARBA" id="ARBA00022807"/>
    </source>
</evidence>
<evidence type="ECO:0000256" key="8">
    <source>
        <dbReference type="PIRSR" id="PIRSR038120-1"/>
    </source>
</evidence>
<evidence type="ECO:0000256" key="2">
    <source>
        <dbReference type="ARBA" id="ARBA00009326"/>
    </source>
</evidence>
<dbReference type="KEGG" id="ago:AGOS_AGL316W"/>
<feature type="site" description="Transition state stabilizer" evidence="10">
    <location>
        <position position="81"/>
    </location>
</feature>
<dbReference type="InterPro" id="IPR001578">
    <property type="entry name" value="Peptidase_C12_UCH"/>
</dbReference>
<dbReference type="PROSITE" id="PS52048">
    <property type="entry name" value="UCH_DOMAIN"/>
    <property type="match status" value="1"/>
</dbReference>
<gene>
    <name evidence="13" type="ORF">AGOS_AGL316W</name>
</gene>
<evidence type="ECO:0000256" key="1">
    <source>
        <dbReference type="ARBA" id="ARBA00000707"/>
    </source>
</evidence>
<dbReference type="InParanoid" id="Q751S0"/>
<dbReference type="InterPro" id="IPR017390">
    <property type="entry name" value="Ubiquitinyl_hydrolase_UCH37"/>
</dbReference>
<evidence type="ECO:0000259" key="12">
    <source>
        <dbReference type="PROSITE" id="PS52048"/>
    </source>
</evidence>
<dbReference type="PRINTS" id="PR00707">
    <property type="entry name" value="UBCTHYDRLASE"/>
</dbReference>
<dbReference type="GeneID" id="4622644"/>
<dbReference type="Gene3D" id="3.40.532.10">
    <property type="entry name" value="Peptidase C12, ubiquitin carboxyl-terminal hydrolase"/>
    <property type="match status" value="1"/>
</dbReference>
<sequence>MSSWQTIENDAGVFTQLVKDLGVEGVQFEEVPLVEHLATLNSPLYGVIFLFKYERQNYAGEAPVQGEFEQACPEGLFFAQQTIPNACATQAVLNTLLSIGNDHRNSIRLGTVLSDFLQFTAGFSDPALRGETITNSVAIRNVHNSFTSPDPFEHEEPSPSAQSSEAAFHYSGFVPYNGYIYELDGLHPRPIIHRAYGANNDDPAVFAANLAALLSARMSMVADSSFSVTAIVRDKLEHLTEQLDAPDVDDGRRFWLQDLIQDELRVRDRWAKEIALRRDGLVGLVYAVFKQMLGSMSDDEFAQRRAAAAARTNERERRRTC</sequence>
<comment type="catalytic activity">
    <reaction evidence="1 7 10 11">
        <text>Thiol-dependent hydrolysis of ester, thioester, amide, peptide and isopeptide bonds formed by the C-terminal Gly of ubiquitin (a 76-residue protein attached to proteins as an intracellular targeting signal).</text>
        <dbReference type="EC" id="3.4.19.12"/>
    </reaction>
</comment>
<evidence type="ECO:0000313" key="14">
    <source>
        <dbReference type="Proteomes" id="UP000000591"/>
    </source>
</evidence>
<keyword evidence="5 7" id="KW-0378">Hydrolase</keyword>
<organism evidence="13 14">
    <name type="scientific">Eremothecium gossypii (strain ATCC 10895 / CBS 109.51 / FGSC 9923 / NRRL Y-1056)</name>
    <name type="common">Yeast</name>
    <name type="synonym">Ashbya gossypii</name>
    <dbReference type="NCBI Taxonomy" id="284811"/>
    <lineage>
        <taxon>Eukaryota</taxon>
        <taxon>Fungi</taxon>
        <taxon>Dikarya</taxon>
        <taxon>Ascomycota</taxon>
        <taxon>Saccharomycotina</taxon>
        <taxon>Saccharomycetes</taxon>
        <taxon>Saccharomycetales</taxon>
        <taxon>Saccharomycetaceae</taxon>
        <taxon>Eremothecium</taxon>
    </lineage>
</organism>
<dbReference type="SUPFAM" id="SSF54001">
    <property type="entry name" value="Cysteine proteinases"/>
    <property type="match status" value="1"/>
</dbReference>
<dbReference type="EC" id="3.4.19.12" evidence="7 11"/>
<keyword evidence="6 7" id="KW-0788">Thiol protease</keyword>
<dbReference type="PANTHER" id="PTHR10589">
    <property type="entry name" value="UBIQUITIN CARBOXYL-TERMINAL HYDROLASE"/>
    <property type="match status" value="1"/>
</dbReference>
<reference evidence="14" key="2">
    <citation type="journal article" date="2013" name="G3 (Bethesda)">
        <title>Genomes of Ashbya fungi isolated from insects reveal four mating-type loci, numerous translocations, lack of transposons, and distinct gene duplications.</title>
        <authorList>
            <person name="Dietrich F.S."/>
            <person name="Voegeli S."/>
            <person name="Kuo S."/>
            <person name="Philippsen P."/>
        </authorList>
    </citation>
    <scope>GENOME REANNOTATION</scope>
    <source>
        <strain evidence="14">ATCC 10895 / CBS 109.51 / FGSC 9923 / NRRL Y-1056</strain>
    </source>
</reference>
<name>Q751S0_EREGS</name>